<sequence length="231" mass="25433">MTAHQQAMRSATAAFQRQTHAVPHVDTICSSTGPSAERVESFTNVQNLVTTSDDAAALLRELGPLKFVGNLVLPAEVLHGQQGKVTLKPAQMPGSVTQERILSTGVNSIPSTCSAPVGLSNRACGQVPTHSQNSSFRYTREEYLRRMEHHRYMASYYRELQSQAKSIPERRMESVCPRETGGIHDRSWDEEKRPWDDGTGGVVLPDDAVEKLDAIPGILDVAREMGFITLC</sequence>
<evidence type="ECO:0000313" key="2">
    <source>
        <dbReference type="EMBL" id="KAL2093270.1"/>
    </source>
</evidence>
<reference evidence="2 3" key="1">
    <citation type="submission" date="2024-09" db="EMBL/GenBank/DDBJ databases">
        <title>A chromosome-level genome assembly of Gray's grenadier anchovy, Coilia grayii.</title>
        <authorList>
            <person name="Fu Z."/>
        </authorList>
    </citation>
    <scope>NUCLEOTIDE SEQUENCE [LARGE SCALE GENOMIC DNA]</scope>
    <source>
        <strain evidence="2">G4</strain>
        <tissue evidence="2">Muscle</tissue>
    </source>
</reference>
<feature type="compositionally biased region" description="Basic and acidic residues" evidence="1">
    <location>
        <begin position="181"/>
        <end position="194"/>
    </location>
</feature>
<feature type="region of interest" description="Disordered" evidence="1">
    <location>
        <begin position="168"/>
        <end position="194"/>
    </location>
</feature>
<dbReference type="Proteomes" id="UP001591681">
    <property type="component" value="Unassembled WGS sequence"/>
</dbReference>
<protein>
    <submittedName>
        <fullName evidence="2">Uncharacterized protein</fullName>
    </submittedName>
</protein>
<comment type="caution">
    <text evidence="2">The sequence shown here is derived from an EMBL/GenBank/DDBJ whole genome shotgun (WGS) entry which is preliminary data.</text>
</comment>
<proteinExistence type="predicted"/>
<accession>A0ABD1K2D0</accession>
<gene>
    <name evidence="2" type="ORF">ACEWY4_010582</name>
</gene>
<evidence type="ECO:0000256" key="1">
    <source>
        <dbReference type="SAM" id="MobiDB-lite"/>
    </source>
</evidence>
<dbReference type="AlphaFoldDB" id="A0ABD1K2D0"/>
<keyword evidence="3" id="KW-1185">Reference proteome</keyword>
<dbReference type="EMBL" id="JBHFQA010000009">
    <property type="protein sequence ID" value="KAL2093270.1"/>
    <property type="molecule type" value="Genomic_DNA"/>
</dbReference>
<name>A0ABD1K2D0_9TELE</name>
<organism evidence="2 3">
    <name type="scientific">Coilia grayii</name>
    <name type="common">Gray's grenadier anchovy</name>
    <dbReference type="NCBI Taxonomy" id="363190"/>
    <lineage>
        <taxon>Eukaryota</taxon>
        <taxon>Metazoa</taxon>
        <taxon>Chordata</taxon>
        <taxon>Craniata</taxon>
        <taxon>Vertebrata</taxon>
        <taxon>Euteleostomi</taxon>
        <taxon>Actinopterygii</taxon>
        <taxon>Neopterygii</taxon>
        <taxon>Teleostei</taxon>
        <taxon>Clupei</taxon>
        <taxon>Clupeiformes</taxon>
        <taxon>Clupeoidei</taxon>
        <taxon>Engraulidae</taxon>
        <taxon>Coilinae</taxon>
        <taxon>Coilia</taxon>
    </lineage>
</organism>
<evidence type="ECO:0000313" key="3">
    <source>
        <dbReference type="Proteomes" id="UP001591681"/>
    </source>
</evidence>